<reference evidence="3" key="2">
    <citation type="submission" date="2013-07" db="EMBL/GenBank/DDBJ databases">
        <authorList>
            <consortium name="The Broad Institute Genome Sequencing Platform"/>
            <person name="Cuomo C."/>
            <person name="Litvintseva A."/>
            <person name="Chen Y."/>
            <person name="Heitman J."/>
            <person name="Sun S."/>
            <person name="Springer D."/>
            <person name="Dromer F."/>
            <person name="Young S.K."/>
            <person name="Zeng Q."/>
            <person name="Gargeya S."/>
            <person name="Fitzgerald M."/>
            <person name="Abouelleil A."/>
            <person name="Alvarado L."/>
            <person name="Berlin A.M."/>
            <person name="Chapman S.B."/>
            <person name="Dewar J."/>
            <person name="Goldberg J."/>
            <person name="Griggs A."/>
            <person name="Gujja S."/>
            <person name="Hansen M."/>
            <person name="Howarth C."/>
            <person name="Imamovic A."/>
            <person name="Larimer J."/>
            <person name="McCowan C."/>
            <person name="Murphy C."/>
            <person name="Pearson M."/>
            <person name="Priest M."/>
            <person name="Roberts A."/>
            <person name="Saif S."/>
            <person name="Shea T."/>
            <person name="Sykes S."/>
            <person name="Wortman J."/>
            <person name="Nusbaum C."/>
            <person name="Birren B."/>
        </authorList>
    </citation>
    <scope>NUCLEOTIDE SEQUENCE</scope>
    <source>
        <strain evidence="3">CBS 10737</strain>
    </source>
</reference>
<dbReference type="Pfam" id="PF09803">
    <property type="entry name" value="Pet100"/>
    <property type="match status" value="1"/>
</dbReference>
<name>A0A1B9HUC7_9TREE</name>
<dbReference type="OrthoDB" id="18175at2759"/>
<proteinExistence type="predicted"/>
<sequence length="121" mass="13668">MFKFGDPEWYESYVQPYKEILWPPYESTHQPPRTHTDVKAELARMKAERISKKTGKSINQITQDEINNEVGGVGLNISSSSSSSSFSSSQSINQIPPKSTSTSFNWPNNNSQQQEGNERLV</sequence>
<dbReference type="GO" id="GO:0033617">
    <property type="term" value="P:mitochondrial respiratory chain complex IV assembly"/>
    <property type="evidence" value="ECO:0007669"/>
    <property type="project" value="InterPro"/>
</dbReference>
<dbReference type="EMBL" id="KI894015">
    <property type="protein sequence ID" value="OCF46877.1"/>
    <property type="molecule type" value="Genomic_DNA"/>
</dbReference>
<gene>
    <name evidence="2" type="ORF">I206_07264</name>
    <name evidence="3" type="ORF">I206_106460</name>
</gene>
<evidence type="ECO:0000313" key="3">
    <source>
        <dbReference type="EMBL" id="WWC72498.1"/>
    </source>
</evidence>
<reference evidence="2" key="1">
    <citation type="submission" date="2013-07" db="EMBL/GenBank/DDBJ databases">
        <title>The Genome Sequence of Cryptococcus pinus CBS10737.</title>
        <authorList>
            <consortium name="The Broad Institute Genome Sequencing Platform"/>
            <person name="Cuomo C."/>
            <person name="Litvintseva A."/>
            <person name="Chen Y."/>
            <person name="Heitman J."/>
            <person name="Sun S."/>
            <person name="Springer D."/>
            <person name="Dromer F."/>
            <person name="Young S.K."/>
            <person name="Zeng Q."/>
            <person name="Gargeya S."/>
            <person name="Fitzgerald M."/>
            <person name="Abouelleil A."/>
            <person name="Alvarado L."/>
            <person name="Berlin A.M."/>
            <person name="Chapman S.B."/>
            <person name="Dewar J."/>
            <person name="Goldberg J."/>
            <person name="Griggs A."/>
            <person name="Gujja S."/>
            <person name="Hansen M."/>
            <person name="Howarth C."/>
            <person name="Imamovic A."/>
            <person name="Larimer J."/>
            <person name="McCowan C."/>
            <person name="Murphy C."/>
            <person name="Pearson M."/>
            <person name="Priest M."/>
            <person name="Roberts A."/>
            <person name="Saif S."/>
            <person name="Shea T."/>
            <person name="Sykes S."/>
            <person name="Wortman J."/>
            <person name="Nusbaum C."/>
            <person name="Birren B."/>
        </authorList>
    </citation>
    <scope>NUCLEOTIDE SEQUENCE [LARGE SCALE GENOMIC DNA]</scope>
    <source>
        <strain evidence="2">CBS 10737</strain>
    </source>
</reference>
<feature type="compositionally biased region" description="Polar residues" evidence="1">
    <location>
        <begin position="92"/>
        <end position="115"/>
    </location>
</feature>
<feature type="region of interest" description="Disordered" evidence="1">
    <location>
        <begin position="69"/>
        <end position="121"/>
    </location>
</feature>
<dbReference type="Proteomes" id="UP000094020">
    <property type="component" value="Chromosome 9"/>
</dbReference>
<dbReference type="GO" id="GO:0005739">
    <property type="term" value="C:mitochondrion"/>
    <property type="evidence" value="ECO:0007669"/>
    <property type="project" value="InterPro"/>
</dbReference>
<keyword evidence="4" id="KW-1185">Reference proteome</keyword>
<feature type="compositionally biased region" description="Low complexity" evidence="1">
    <location>
        <begin position="78"/>
        <end position="91"/>
    </location>
</feature>
<dbReference type="RefSeq" id="XP_019008096.1">
    <property type="nucleotide sequence ID" value="XM_019158958.1"/>
</dbReference>
<reference evidence="2" key="3">
    <citation type="submission" date="2016-07" db="EMBL/GenBank/DDBJ databases">
        <title>Evolution of pathogenesis and genome organization in the Tremellales.</title>
        <authorList>
            <person name="Cuomo C."/>
            <person name="Litvintseva A."/>
            <person name="Heitman J."/>
            <person name="Chen Y."/>
            <person name="Sun S."/>
            <person name="Springer D."/>
            <person name="Dromer F."/>
            <person name="Young S."/>
            <person name="Zeng Q."/>
            <person name="Chapman S."/>
            <person name="Gujja S."/>
            <person name="Saif S."/>
            <person name="Birren B."/>
        </authorList>
    </citation>
    <scope>NUCLEOTIDE SEQUENCE</scope>
    <source>
        <strain evidence="2">CBS 10737</strain>
    </source>
</reference>
<dbReference type="KEGG" id="kpin:30175633"/>
<organism evidence="2">
    <name type="scientific">Kwoniella pini CBS 10737</name>
    <dbReference type="NCBI Taxonomy" id="1296096"/>
    <lineage>
        <taxon>Eukaryota</taxon>
        <taxon>Fungi</taxon>
        <taxon>Dikarya</taxon>
        <taxon>Basidiomycota</taxon>
        <taxon>Agaricomycotina</taxon>
        <taxon>Tremellomycetes</taxon>
        <taxon>Tremellales</taxon>
        <taxon>Cryptococcaceae</taxon>
        <taxon>Kwoniella</taxon>
    </lineage>
</organism>
<accession>A0A1B9HUC7</accession>
<dbReference type="EMBL" id="CP144527">
    <property type="protein sequence ID" value="WWC72498.1"/>
    <property type="molecule type" value="Genomic_DNA"/>
</dbReference>
<protein>
    <submittedName>
        <fullName evidence="2">Uncharacterized protein</fullName>
    </submittedName>
</protein>
<evidence type="ECO:0000313" key="4">
    <source>
        <dbReference type="Proteomes" id="UP000094020"/>
    </source>
</evidence>
<dbReference type="GeneID" id="30175633"/>
<evidence type="ECO:0000313" key="2">
    <source>
        <dbReference type="EMBL" id="OCF46877.1"/>
    </source>
</evidence>
<dbReference type="AlphaFoldDB" id="A0A1B9HUC7"/>
<reference evidence="3" key="4">
    <citation type="submission" date="2024-02" db="EMBL/GenBank/DDBJ databases">
        <title>Comparative genomics of Cryptococcus and Kwoniella reveals pathogenesis evolution and contrasting modes of karyotype evolution via chromosome fusion or intercentromeric recombination.</title>
        <authorList>
            <person name="Coelho M.A."/>
            <person name="David-Palma M."/>
            <person name="Shea T."/>
            <person name="Bowers K."/>
            <person name="McGinley-Smith S."/>
            <person name="Mohammad A.W."/>
            <person name="Gnirke A."/>
            <person name="Yurkov A.M."/>
            <person name="Nowrousian M."/>
            <person name="Sun S."/>
            <person name="Cuomo C.A."/>
            <person name="Heitman J."/>
        </authorList>
    </citation>
    <scope>NUCLEOTIDE SEQUENCE</scope>
    <source>
        <strain evidence="3">CBS 10737</strain>
    </source>
</reference>
<dbReference type="InterPro" id="IPR018625">
    <property type="entry name" value="Pet100"/>
</dbReference>
<evidence type="ECO:0000256" key="1">
    <source>
        <dbReference type="SAM" id="MobiDB-lite"/>
    </source>
</evidence>